<dbReference type="InterPro" id="IPR036034">
    <property type="entry name" value="PDZ_sf"/>
</dbReference>
<dbReference type="InterPro" id="IPR001478">
    <property type="entry name" value="PDZ"/>
</dbReference>
<evidence type="ECO:0000259" key="1">
    <source>
        <dbReference type="PROSITE" id="PS50106"/>
    </source>
</evidence>
<dbReference type="GO" id="GO:0005886">
    <property type="term" value="C:plasma membrane"/>
    <property type="evidence" value="ECO:0007669"/>
    <property type="project" value="TreeGrafter"/>
</dbReference>
<proteinExistence type="predicted"/>
<dbReference type="GO" id="GO:0098609">
    <property type="term" value="P:cell-cell adhesion"/>
    <property type="evidence" value="ECO:0007669"/>
    <property type="project" value="TreeGrafter"/>
</dbReference>
<gene>
    <name evidence="2" type="ORF">GPUH_LOCUS8489</name>
</gene>
<name>A0A183DIE6_9BILA</name>
<dbReference type="OrthoDB" id="8943706at2759"/>
<dbReference type="GO" id="GO:0045216">
    <property type="term" value="P:cell-cell junction organization"/>
    <property type="evidence" value="ECO:0007669"/>
    <property type="project" value="TreeGrafter"/>
</dbReference>
<evidence type="ECO:0000313" key="2">
    <source>
        <dbReference type="EMBL" id="VDK63012.1"/>
    </source>
</evidence>
<dbReference type="Pfam" id="PF00595">
    <property type="entry name" value="PDZ"/>
    <property type="match status" value="1"/>
</dbReference>
<feature type="domain" description="PDZ" evidence="1">
    <location>
        <begin position="14"/>
        <end position="66"/>
    </location>
</feature>
<accession>A0A183DIE6</accession>
<evidence type="ECO:0000313" key="4">
    <source>
        <dbReference type="WBParaSite" id="GPUH_0000849701-mRNA-1"/>
    </source>
</evidence>
<dbReference type="PANTHER" id="PTHR13865">
    <property type="entry name" value="TIGHT JUNCTION PROTEIN"/>
    <property type="match status" value="1"/>
</dbReference>
<dbReference type="PROSITE" id="PS50106">
    <property type="entry name" value="PDZ"/>
    <property type="match status" value="1"/>
</dbReference>
<keyword evidence="3" id="KW-1185">Reference proteome</keyword>
<dbReference type="GO" id="GO:0150105">
    <property type="term" value="P:protein localization to cell-cell junction"/>
    <property type="evidence" value="ECO:0007669"/>
    <property type="project" value="TreeGrafter"/>
</dbReference>
<dbReference type="PANTHER" id="PTHR13865:SF28">
    <property type="entry name" value="POLYCHAETOID, ISOFORM O"/>
    <property type="match status" value="1"/>
</dbReference>
<protein>
    <submittedName>
        <fullName evidence="4">PDZ domain-containing protein</fullName>
    </submittedName>
</protein>
<dbReference type="GO" id="GO:0050839">
    <property type="term" value="F:cell adhesion molecule binding"/>
    <property type="evidence" value="ECO:0007669"/>
    <property type="project" value="TreeGrafter"/>
</dbReference>
<reference evidence="4" key="1">
    <citation type="submission" date="2016-06" db="UniProtKB">
        <authorList>
            <consortium name="WormBaseParasite"/>
        </authorList>
    </citation>
    <scope>IDENTIFICATION</scope>
</reference>
<sequence length="69" mass="7548">MQAWTKLKPFNFTGSLGVRVIGGNHVGIFVSAVQEDSPAAQHSIRPGDRILSVNDKSMIGVTREEVFFC</sequence>
<dbReference type="Proteomes" id="UP000271098">
    <property type="component" value="Unassembled WGS sequence"/>
</dbReference>
<dbReference type="WBParaSite" id="GPUH_0000849701-mRNA-1">
    <property type="protein sequence ID" value="GPUH_0000849701-mRNA-1"/>
    <property type="gene ID" value="GPUH_0000849701"/>
</dbReference>
<organism evidence="4">
    <name type="scientific">Gongylonema pulchrum</name>
    <dbReference type="NCBI Taxonomy" id="637853"/>
    <lineage>
        <taxon>Eukaryota</taxon>
        <taxon>Metazoa</taxon>
        <taxon>Ecdysozoa</taxon>
        <taxon>Nematoda</taxon>
        <taxon>Chromadorea</taxon>
        <taxon>Rhabditida</taxon>
        <taxon>Spirurina</taxon>
        <taxon>Spiruromorpha</taxon>
        <taxon>Spiruroidea</taxon>
        <taxon>Gongylonematidae</taxon>
        <taxon>Gongylonema</taxon>
    </lineage>
</organism>
<dbReference type="GO" id="GO:0005923">
    <property type="term" value="C:bicellular tight junction"/>
    <property type="evidence" value="ECO:0007669"/>
    <property type="project" value="TreeGrafter"/>
</dbReference>
<dbReference type="Gene3D" id="2.30.42.10">
    <property type="match status" value="1"/>
</dbReference>
<dbReference type="EMBL" id="UYRT01024929">
    <property type="protein sequence ID" value="VDK63012.1"/>
    <property type="molecule type" value="Genomic_DNA"/>
</dbReference>
<dbReference type="AlphaFoldDB" id="A0A183DIE6"/>
<dbReference type="SUPFAM" id="SSF50156">
    <property type="entry name" value="PDZ domain-like"/>
    <property type="match status" value="1"/>
</dbReference>
<reference evidence="2 3" key="2">
    <citation type="submission" date="2018-11" db="EMBL/GenBank/DDBJ databases">
        <authorList>
            <consortium name="Pathogen Informatics"/>
        </authorList>
    </citation>
    <scope>NUCLEOTIDE SEQUENCE [LARGE SCALE GENOMIC DNA]</scope>
</reference>
<evidence type="ECO:0000313" key="3">
    <source>
        <dbReference type="Proteomes" id="UP000271098"/>
    </source>
</evidence>
<dbReference type="SMART" id="SM00228">
    <property type="entry name" value="PDZ"/>
    <property type="match status" value="1"/>
</dbReference>